<evidence type="ECO:0000313" key="4">
    <source>
        <dbReference type="Proteomes" id="UP000321518"/>
    </source>
</evidence>
<dbReference type="EMBL" id="BJWK01000001">
    <property type="protein sequence ID" value="GEM06401.1"/>
    <property type="molecule type" value="Genomic_DNA"/>
</dbReference>
<feature type="region of interest" description="Disordered" evidence="1">
    <location>
        <begin position="1"/>
        <end position="42"/>
    </location>
</feature>
<feature type="domain" description="Stc1" evidence="2">
    <location>
        <begin position="89"/>
        <end position="167"/>
    </location>
</feature>
<feature type="compositionally biased region" description="Low complexity" evidence="1">
    <location>
        <begin position="22"/>
        <end position="36"/>
    </location>
</feature>
<protein>
    <recommendedName>
        <fullName evidence="2">Stc1 domain-containing protein</fullName>
    </recommendedName>
</protein>
<evidence type="ECO:0000259" key="2">
    <source>
        <dbReference type="Pfam" id="PF12898"/>
    </source>
</evidence>
<feature type="region of interest" description="Disordered" evidence="1">
    <location>
        <begin position="244"/>
        <end position="271"/>
    </location>
</feature>
<gene>
    <name evidence="3" type="ORF">Rt10032_c01g0418</name>
</gene>
<comment type="caution">
    <text evidence="3">The sequence shown here is derived from an EMBL/GenBank/DDBJ whole genome shotgun (WGS) entry which is preliminary data.</text>
</comment>
<accession>A0A511K7T0</accession>
<proteinExistence type="predicted"/>
<dbReference type="OrthoDB" id="3514033at2759"/>
<evidence type="ECO:0000313" key="3">
    <source>
        <dbReference type="EMBL" id="GEM06401.1"/>
    </source>
</evidence>
<dbReference type="AlphaFoldDB" id="A0A511K7T0"/>
<dbReference type="Proteomes" id="UP000321518">
    <property type="component" value="Unassembled WGS sequence"/>
</dbReference>
<dbReference type="InterPro" id="IPR024630">
    <property type="entry name" value="Stc1"/>
</dbReference>
<evidence type="ECO:0000256" key="1">
    <source>
        <dbReference type="SAM" id="MobiDB-lite"/>
    </source>
</evidence>
<name>A0A511K7T0_RHOTO</name>
<dbReference type="Pfam" id="PF12898">
    <property type="entry name" value="Stc1"/>
    <property type="match status" value="1"/>
</dbReference>
<reference evidence="3 4" key="1">
    <citation type="submission" date="2019-07" db="EMBL/GenBank/DDBJ databases">
        <title>Rhodotorula toruloides NBRC10032 genome sequencing.</title>
        <authorList>
            <person name="Shida Y."/>
            <person name="Takaku H."/>
            <person name="Ogasawara W."/>
            <person name="Mori K."/>
        </authorList>
    </citation>
    <scope>NUCLEOTIDE SEQUENCE [LARGE SCALE GENOMIC DNA]</scope>
    <source>
        <strain evidence="3 4">NBRC10032</strain>
    </source>
</reference>
<sequence length="271" mass="29444">MKTDSARNTPALASPGPGPVRGGSVVSASSSARGAAEPYPRPAVYAPDPQLVNIRYDRQILCGSCIQVIPSSRFAHFSGAEQVILQMGDRSRFSNSQLKKAANKFDTARREGSFKLIKPNDWPKCEHCVPKPRQTIRCVACRLEKDRKEFSDAMRAKDRAAICKKCQAAALDKEDTKRREEYVSSSRLVCCASAKLTFFTYSIDADPWASVDPGGGDSSDTDSEADLVPPAHFDAAAAYRVHDAGSQNGGAGGIERGTQLAPVWDDDEDEW</sequence>
<organism evidence="3 4">
    <name type="scientific">Rhodotorula toruloides</name>
    <name type="common">Yeast</name>
    <name type="synonym">Rhodosporidium toruloides</name>
    <dbReference type="NCBI Taxonomy" id="5286"/>
    <lineage>
        <taxon>Eukaryota</taxon>
        <taxon>Fungi</taxon>
        <taxon>Dikarya</taxon>
        <taxon>Basidiomycota</taxon>
        <taxon>Pucciniomycotina</taxon>
        <taxon>Microbotryomycetes</taxon>
        <taxon>Sporidiobolales</taxon>
        <taxon>Sporidiobolaceae</taxon>
        <taxon>Rhodotorula</taxon>
    </lineage>
</organism>